<protein>
    <recommendedName>
        <fullName evidence="5">Tyr recombinase domain-containing protein</fullName>
    </recommendedName>
</protein>
<dbReference type="GO" id="GO:0006310">
    <property type="term" value="P:DNA recombination"/>
    <property type="evidence" value="ECO:0007669"/>
    <property type="project" value="UniProtKB-KW"/>
</dbReference>
<keyword evidence="2" id="KW-0233">DNA recombination</keyword>
<dbReference type="PANTHER" id="PTHR34605:SF3">
    <property type="entry name" value="P CELL-TYPE AGGLUTINATION PROTEIN MAP4-LIKE-RELATED"/>
    <property type="match status" value="1"/>
</dbReference>
<name>A0AAD6S0X1_9AGAR</name>
<gene>
    <name evidence="3" type="ORF">C8F04DRAFT_1149944</name>
</gene>
<proteinExistence type="predicted"/>
<sequence>MGAVSAAVTLTVPVVAPPRPDPRRVVSPLDPAKTENLLRQLGLYESYRHIVVGLREGFDVGIRGLLPRTYLFRQSQILFCRPYLHFFLHRWRTGRWPLLRGLYSSRAGGNNRPIPHITAWASAQTALREIAYGTGHVLSSKRPGDCFHKRGGELRRLSNSMGHIRQHCCFNLIASAWLCRSYFRHFCGLPLNTSATGPTARALCVLGWTRLRGSCSNVRPLLERWRIRFHSRYAGSNLRESWFWPNQEVGGRFLGDSVSRSDVDRGRIYGVDRGHRCTMESGQDKDVRRNTALHWFRLGFTFAIGIPSHREAHCYPRAASPLATYWQSFLSSRCIQLAWKARPRLLHLPPYPAFSQVHLRICQLFPFTARSPEPPSWTDSRLVLGGVHCTQAAEYNAASPARHHGLGMVGRREYVVRHWDRCCGPMGSLALGGWCSCRTQMPVRHRMGRGCRRRAGLTRGGFIGTTGPGGILFPGSLGQCRCCRGDEQGTFEEPRDKQDSEAHLCHPSFSAGSGEIRICSEQGEHLRRTFAGGHHGLFGGFPSSIRSCLPRAPTPPHESTCVVVMPVIAPAPAASMGLLSQQRSGRGLFDLNPSPLRPRCLADERIFQWRGVNVPPRATIDDPIIHFLASTASHASLRDTGGYGSGLRKFHLFCDIFSVPEVSRLPASFEVLHSFALWAATDPAIVAPAVLGGTPFEPVSTDTVGKYLSAVRAWHIAQGWQPPLSEADLDRINWSLRGLRNLQGESRKQPVRPPITLAMLRAMRLVLNLDDPFDACVWAMACCAFWGMMRFDVFFGFDLDDNPYARLDLPSAKTALAGEIQSVFVVPQGDLCPLDALRNLARVVPAAPMDPLFSWRDRRGEIRPMVKTAALQRINAILGAWGWGTAFGHSFRIGGASFYLAKGVTPEIVRLAGRWKSLAYEAYIRAFEQIASRYMAGLA</sequence>
<dbReference type="InterPro" id="IPR011010">
    <property type="entry name" value="DNA_brk_join_enz"/>
</dbReference>
<dbReference type="SUPFAM" id="SSF47823">
    <property type="entry name" value="lambda integrase-like, N-terminal domain"/>
    <property type="match status" value="1"/>
</dbReference>
<dbReference type="GO" id="GO:0003677">
    <property type="term" value="F:DNA binding"/>
    <property type="evidence" value="ECO:0007669"/>
    <property type="project" value="UniProtKB-KW"/>
</dbReference>
<evidence type="ECO:0000256" key="1">
    <source>
        <dbReference type="ARBA" id="ARBA00023125"/>
    </source>
</evidence>
<keyword evidence="4" id="KW-1185">Reference proteome</keyword>
<reference evidence="3" key="1">
    <citation type="submission" date="2023-03" db="EMBL/GenBank/DDBJ databases">
        <title>Massive genome expansion in bonnet fungi (Mycena s.s.) driven by repeated elements and novel gene families across ecological guilds.</title>
        <authorList>
            <consortium name="Lawrence Berkeley National Laboratory"/>
            <person name="Harder C.B."/>
            <person name="Miyauchi S."/>
            <person name="Viragh M."/>
            <person name="Kuo A."/>
            <person name="Thoen E."/>
            <person name="Andreopoulos B."/>
            <person name="Lu D."/>
            <person name="Skrede I."/>
            <person name="Drula E."/>
            <person name="Henrissat B."/>
            <person name="Morin E."/>
            <person name="Kohler A."/>
            <person name="Barry K."/>
            <person name="LaButti K."/>
            <person name="Morin E."/>
            <person name="Salamov A."/>
            <person name="Lipzen A."/>
            <person name="Mereny Z."/>
            <person name="Hegedus B."/>
            <person name="Baldrian P."/>
            <person name="Stursova M."/>
            <person name="Weitz H."/>
            <person name="Taylor A."/>
            <person name="Grigoriev I.V."/>
            <person name="Nagy L.G."/>
            <person name="Martin F."/>
            <person name="Kauserud H."/>
        </authorList>
    </citation>
    <scope>NUCLEOTIDE SEQUENCE</scope>
    <source>
        <strain evidence="3">CBHHK200</strain>
    </source>
</reference>
<dbReference type="SUPFAM" id="SSF56349">
    <property type="entry name" value="DNA breaking-rejoining enzymes"/>
    <property type="match status" value="1"/>
</dbReference>
<evidence type="ECO:0000256" key="2">
    <source>
        <dbReference type="ARBA" id="ARBA00023172"/>
    </source>
</evidence>
<comment type="caution">
    <text evidence="3">The sequence shown here is derived from an EMBL/GenBank/DDBJ whole genome shotgun (WGS) entry which is preliminary data.</text>
</comment>
<dbReference type="InterPro" id="IPR013762">
    <property type="entry name" value="Integrase-like_cat_sf"/>
</dbReference>
<organism evidence="3 4">
    <name type="scientific">Mycena alexandri</name>
    <dbReference type="NCBI Taxonomy" id="1745969"/>
    <lineage>
        <taxon>Eukaryota</taxon>
        <taxon>Fungi</taxon>
        <taxon>Dikarya</taxon>
        <taxon>Basidiomycota</taxon>
        <taxon>Agaricomycotina</taxon>
        <taxon>Agaricomycetes</taxon>
        <taxon>Agaricomycetidae</taxon>
        <taxon>Agaricales</taxon>
        <taxon>Marasmiineae</taxon>
        <taxon>Mycenaceae</taxon>
        <taxon>Mycena</taxon>
    </lineage>
</organism>
<dbReference type="EMBL" id="JARJCM010000321">
    <property type="protein sequence ID" value="KAJ7018794.1"/>
    <property type="molecule type" value="Genomic_DNA"/>
</dbReference>
<dbReference type="Gene3D" id="1.10.443.10">
    <property type="entry name" value="Intergrase catalytic core"/>
    <property type="match status" value="1"/>
</dbReference>
<dbReference type="Gene3D" id="1.10.150.130">
    <property type="match status" value="1"/>
</dbReference>
<dbReference type="InterPro" id="IPR010998">
    <property type="entry name" value="Integrase_recombinase_N"/>
</dbReference>
<dbReference type="Proteomes" id="UP001218188">
    <property type="component" value="Unassembled WGS sequence"/>
</dbReference>
<accession>A0AAD6S0X1</accession>
<dbReference type="PANTHER" id="PTHR34605">
    <property type="entry name" value="PHAGE_INTEGRASE DOMAIN-CONTAINING PROTEIN"/>
    <property type="match status" value="1"/>
</dbReference>
<evidence type="ECO:0000313" key="3">
    <source>
        <dbReference type="EMBL" id="KAJ7018794.1"/>
    </source>
</evidence>
<dbReference type="GO" id="GO:0015074">
    <property type="term" value="P:DNA integration"/>
    <property type="evidence" value="ECO:0007669"/>
    <property type="project" value="InterPro"/>
</dbReference>
<evidence type="ECO:0008006" key="5">
    <source>
        <dbReference type="Google" id="ProtNLM"/>
    </source>
</evidence>
<keyword evidence="1" id="KW-0238">DNA-binding</keyword>
<dbReference type="AlphaFoldDB" id="A0AAD6S0X1"/>
<evidence type="ECO:0000313" key="4">
    <source>
        <dbReference type="Proteomes" id="UP001218188"/>
    </source>
</evidence>
<dbReference type="InterPro" id="IPR052925">
    <property type="entry name" value="Phage_Integrase-like_Recomb"/>
</dbReference>